<dbReference type="GeneID" id="94553145"/>
<dbReference type="GO" id="GO:0031119">
    <property type="term" value="P:tRNA pseudouridine synthesis"/>
    <property type="evidence" value="ECO:0007669"/>
    <property type="project" value="UniProtKB-UniRule"/>
</dbReference>
<comment type="subunit">
    <text evidence="4">Homodimer.</text>
</comment>
<feature type="domain" description="Pseudouridine synthase I TruA alpha/beta" evidence="8">
    <location>
        <begin position="144"/>
        <end position="246"/>
    </location>
</feature>
<comment type="catalytic activity">
    <reaction evidence="4 7">
        <text>uridine(38/39/40) in tRNA = pseudouridine(38/39/40) in tRNA</text>
        <dbReference type="Rhea" id="RHEA:22376"/>
        <dbReference type="Rhea" id="RHEA-COMP:10085"/>
        <dbReference type="Rhea" id="RHEA-COMP:10087"/>
        <dbReference type="ChEBI" id="CHEBI:65314"/>
        <dbReference type="ChEBI" id="CHEBI:65315"/>
        <dbReference type="EC" id="5.4.99.12"/>
    </reaction>
</comment>
<feature type="domain" description="Pseudouridine synthase I TruA alpha/beta" evidence="8">
    <location>
        <begin position="8"/>
        <end position="104"/>
    </location>
</feature>
<dbReference type="HAMAP" id="MF_00171">
    <property type="entry name" value="TruA"/>
    <property type="match status" value="1"/>
</dbReference>
<keyword evidence="2 4" id="KW-0819">tRNA processing</keyword>
<evidence type="ECO:0000256" key="5">
    <source>
        <dbReference type="PIRSR" id="PIRSR001430-1"/>
    </source>
</evidence>
<feature type="binding site" evidence="4 6">
    <location>
        <position position="111"/>
    </location>
    <ligand>
        <name>substrate</name>
    </ligand>
</feature>
<dbReference type="NCBIfam" id="TIGR00071">
    <property type="entry name" value="hisT_truA"/>
    <property type="match status" value="1"/>
</dbReference>
<gene>
    <name evidence="4 9" type="primary">truA</name>
    <name evidence="9" type="ORF">G7058_07605</name>
</gene>
<dbReference type="GO" id="GO:0003723">
    <property type="term" value="F:RNA binding"/>
    <property type="evidence" value="ECO:0007669"/>
    <property type="project" value="InterPro"/>
</dbReference>
<evidence type="ECO:0000256" key="3">
    <source>
        <dbReference type="ARBA" id="ARBA00023235"/>
    </source>
</evidence>
<dbReference type="Proteomes" id="UP000501830">
    <property type="component" value="Chromosome"/>
</dbReference>
<evidence type="ECO:0000313" key="10">
    <source>
        <dbReference type="Proteomes" id="UP000501830"/>
    </source>
</evidence>
<evidence type="ECO:0000259" key="8">
    <source>
        <dbReference type="Pfam" id="PF01416"/>
    </source>
</evidence>
<keyword evidence="3 4" id="KW-0413">Isomerase</keyword>
<dbReference type="PANTHER" id="PTHR11142:SF22">
    <property type="entry name" value="TRNA PSEUDOURIDINE SYNTHASE A 2"/>
    <property type="match status" value="1"/>
</dbReference>
<organism evidence="9 10">
    <name type="scientific">Jeotgalibaca porci</name>
    <dbReference type="NCBI Taxonomy" id="1868793"/>
    <lineage>
        <taxon>Bacteria</taxon>
        <taxon>Bacillati</taxon>
        <taxon>Bacillota</taxon>
        <taxon>Bacilli</taxon>
        <taxon>Lactobacillales</taxon>
        <taxon>Carnobacteriaceae</taxon>
        <taxon>Jeotgalibaca</taxon>
    </lineage>
</organism>
<dbReference type="PANTHER" id="PTHR11142">
    <property type="entry name" value="PSEUDOURIDYLATE SYNTHASE"/>
    <property type="match status" value="1"/>
</dbReference>
<keyword evidence="10" id="KW-1185">Reference proteome</keyword>
<comment type="similarity">
    <text evidence="1 4 7">Belongs to the tRNA pseudouridine synthase TruA family.</text>
</comment>
<dbReference type="SUPFAM" id="SSF55120">
    <property type="entry name" value="Pseudouridine synthase"/>
    <property type="match status" value="1"/>
</dbReference>
<dbReference type="InterPro" id="IPR020097">
    <property type="entry name" value="PsdUridine_synth_TruA_a/b_dom"/>
</dbReference>
<dbReference type="AlphaFoldDB" id="A0A6G7WI07"/>
<dbReference type="InterPro" id="IPR020103">
    <property type="entry name" value="PsdUridine_synth_cat_dom_sf"/>
</dbReference>
<dbReference type="InterPro" id="IPR001406">
    <property type="entry name" value="PsdUridine_synth_TruA"/>
</dbReference>
<sequence length="248" mass="28185">MRNIKMTVEYDGARYLGWQRLGDSDKTVQGKIENILSNMTGEEIEIVGSGRTDAGTHAHGQVANFKTESVMTLEAMQEHLNRYLPRDIVVKEVLDVPDRFHARYHAISKKYSYYIWNNTVPSAFERNRSFHVSDELNYSLMHQASQKFVGRHDFLGFSSLKKSKKSTVRTIESIKIIEHGNLVQFAFVGEGFLYNQIRIIMGTILAIGAGRMQLEDIDAIFTSGIRAQAGETVPAHGLFLDEVYYEEV</sequence>
<reference evidence="9 10" key="1">
    <citation type="journal article" date="2017" name="Int. J. Syst. Evol. Microbiol.">
        <title>Jeotgalibaca porci sp. nov. and Jeotgalibaca arthritidis sp. nov., isolated from pigs, and emended description of the genus Jeotgalibaca.</title>
        <authorList>
            <person name="Zamora L."/>
            <person name="Perez-Sancho M."/>
            <person name="Dominguez L."/>
            <person name="Fernandez-Garayzabal J.F."/>
            <person name="Vela A.I."/>
        </authorList>
    </citation>
    <scope>NUCLEOTIDE SEQUENCE [LARGE SCALE GENOMIC DNA]</scope>
    <source>
        <strain evidence="9 10">CCUG 69148</strain>
    </source>
</reference>
<dbReference type="GO" id="GO:0160147">
    <property type="term" value="F:tRNA pseudouridine(38-40) synthase activity"/>
    <property type="evidence" value="ECO:0007669"/>
    <property type="project" value="UniProtKB-EC"/>
</dbReference>
<accession>A0A6G7WI07</accession>
<evidence type="ECO:0000256" key="6">
    <source>
        <dbReference type="PIRSR" id="PIRSR001430-2"/>
    </source>
</evidence>
<dbReference type="InterPro" id="IPR020094">
    <property type="entry name" value="TruA/RsuA/RluB/E/F_N"/>
</dbReference>
<dbReference type="EMBL" id="CP049889">
    <property type="protein sequence ID" value="QIK51900.1"/>
    <property type="molecule type" value="Genomic_DNA"/>
</dbReference>
<evidence type="ECO:0000313" key="9">
    <source>
        <dbReference type="EMBL" id="QIK51900.1"/>
    </source>
</evidence>
<feature type="active site" description="Nucleophile" evidence="4 5">
    <location>
        <position position="53"/>
    </location>
</feature>
<dbReference type="PIRSF" id="PIRSF001430">
    <property type="entry name" value="tRNA_psdUrid_synth"/>
    <property type="match status" value="1"/>
</dbReference>
<dbReference type="FunFam" id="3.30.70.580:FF:000001">
    <property type="entry name" value="tRNA pseudouridine synthase A"/>
    <property type="match status" value="1"/>
</dbReference>
<evidence type="ECO:0000256" key="1">
    <source>
        <dbReference type="ARBA" id="ARBA00009375"/>
    </source>
</evidence>
<name>A0A6G7WI07_9LACT</name>
<dbReference type="EC" id="5.4.99.12" evidence="4"/>
<evidence type="ECO:0000256" key="7">
    <source>
        <dbReference type="RuleBase" id="RU003792"/>
    </source>
</evidence>
<comment type="function">
    <text evidence="4">Formation of pseudouridine at positions 38, 39 and 40 in the anticodon stem and loop of transfer RNAs.</text>
</comment>
<dbReference type="RefSeq" id="WP_166062961.1">
    <property type="nucleotide sequence ID" value="NZ_CP049889.1"/>
</dbReference>
<evidence type="ECO:0000256" key="2">
    <source>
        <dbReference type="ARBA" id="ARBA00022694"/>
    </source>
</evidence>
<proteinExistence type="inferred from homology"/>
<comment type="caution">
    <text evidence="4">Lacks conserved residue(s) required for the propagation of feature annotation.</text>
</comment>
<dbReference type="KEGG" id="jpo:G7058_07605"/>
<evidence type="ECO:0000256" key="4">
    <source>
        <dbReference type="HAMAP-Rule" id="MF_00171"/>
    </source>
</evidence>
<dbReference type="CDD" id="cd02570">
    <property type="entry name" value="PseudoU_synth_EcTruA"/>
    <property type="match status" value="1"/>
</dbReference>
<dbReference type="InterPro" id="IPR020095">
    <property type="entry name" value="PsdUridine_synth_TruA_C"/>
</dbReference>
<dbReference type="Pfam" id="PF01416">
    <property type="entry name" value="PseudoU_synth_1"/>
    <property type="match status" value="2"/>
</dbReference>
<dbReference type="Gene3D" id="3.30.70.660">
    <property type="entry name" value="Pseudouridine synthase I, catalytic domain, C-terminal subdomain"/>
    <property type="match status" value="1"/>
</dbReference>
<dbReference type="Gene3D" id="3.30.70.580">
    <property type="entry name" value="Pseudouridine synthase I, catalytic domain, N-terminal subdomain"/>
    <property type="match status" value="1"/>
</dbReference>
<protein>
    <recommendedName>
        <fullName evidence="4">tRNA pseudouridine synthase A</fullName>
        <ecNumber evidence="4">5.4.99.12</ecNumber>
    </recommendedName>
    <alternativeName>
        <fullName evidence="4">tRNA pseudouridine(38-40) synthase</fullName>
    </alternativeName>
    <alternativeName>
        <fullName evidence="4">tRNA pseudouridylate synthase I</fullName>
    </alternativeName>
    <alternativeName>
        <fullName evidence="4">tRNA-uridine isomerase I</fullName>
    </alternativeName>
</protein>